<comment type="similarity">
    <text evidence="1">Belongs to the glycosyltransferase 2 family.</text>
</comment>
<dbReference type="Gene3D" id="3.90.550.10">
    <property type="entry name" value="Spore Coat Polysaccharide Biosynthesis Protein SpsA, Chain A"/>
    <property type="match status" value="1"/>
</dbReference>
<dbReference type="EMBL" id="CP015249">
    <property type="protein sequence ID" value="ANB19617.1"/>
    <property type="molecule type" value="Genomic_DNA"/>
</dbReference>
<keyword evidence="2" id="KW-0328">Glycosyltransferase</keyword>
<protein>
    <submittedName>
        <fullName evidence="5">Glycosyltransferase</fullName>
    </submittedName>
</protein>
<gene>
    <name evidence="5" type="ORF">I596_3629</name>
</gene>
<organism evidence="5 6">
    <name type="scientific">Dokdonella koreensis DS-123</name>
    <dbReference type="NCBI Taxonomy" id="1300342"/>
    <lineage>
        <taxon>Bacteria</taxon>
        <taxon>Pseudomonadati</taxon>
        <taxon>Pseudomonadota</taxon>
        <taxon>Gammaproteobacteria</taxon>
        <taxon>Lysobacterales</taxon>
        <taxon>Rhodanobacteraceae</taxon>
        <taxon>Dokdonella</taxon>
    </lineage>
</organism>
<dbReference type="Pfam" id="PF00535">
    <property type="entry name" value="Glycos_transf_2"/>
    <property type="match status" value="1"/>
</dbReference>
<dbReference type="SUPFAM" id="SSF53448">
    <property type="entry name" value="Nucleotide-diphospho-sugar transferases"/>
    <property type="match status" value="1"/>
</dbReference>
<dbReference type="Proteomes" id="UP000076830">
    <property type="component" value="Chromosome"/>
</dbReference>
<dbReference type="GO" id="GO:0016757">
    <property type="term" value="F:glycosyltransferase activity"/>
    <property type="evidence" value="ECO:0007669"/>
    <property type="project" value="UniProtKB-KW"/>
</dbReference>
<dbReference type="InterPro" id="IPR001173">
    <property type="entry name" value="Glyco_trans_2-like"/>
</dbReference>
<evidence type="ECO:0000256" key="2">
    <source>
        <dbReference type="ARBA" id="ARBA00022676"/>
    </source>
</evidence>
<accession>A0A160DXY7</accession>
<name>A0A160DXY7_9GAMM</name>
<dbReference type="PANTHER" id="PTHR43179">
    <property type="entry name" value="RHAMNOSYLTRANSFERASE WBBL"/>
    <property type="match status" value="1"/>
</dbReference>
<dbReference type="PANTHER" id="PTHR43179:SF12">
    <property type="entry name" value="GALACTOFURANOSYLTRANSFERASE GLFT2"/>
    <property type="match status" value="1"/>
</dbReference>
<evidence type="ECO:0000313" key="5">
    <source>
        <dbReference type="EMBL" id="ANB19617.1"/>
    </source>
</evidence>
<dbReference type="PATRIC" id="fig|1300342.3.peg.3548"/>
<dbReference type="KEGG" id="dko:I596_3629"/>
<keyword evidence="6" id="KW-1185">Reference proteome</keyword>
<dbReference type="OrthoDB" id="5123492at2"/>
<evidence type="ECO:0000259" key="4">
    <source>
        <dbReference type="Pfam" id="PF00535"/>
    </source>
</evidence>
<sequence length="498" mass="52673">MAASRLPLLLDADWDGHRLVLRFAADAGLPPDRRVALDLDGTYFTDLPIDARGIAALAFPFAPAGRRRVALLPRLTRDGPPLLRQPLTLVLATTDDGAQLLPPGADAMAPAVAVVVPVYNAADDVARCLASVLRHTTGRARLIVIDDASTDPAVAPLLARYAGLAGVSVLRNPDNRGFTATANRGIEAADDADVVLLNADTEVGPHWLTGLRRAIASRPDIASATAVSDNAGAFSVPELECENALPAAWSFEQSARALWQGAGLAYPMLPTGNGFCLYLRRAALDAVGLLDAQAFPQGYGEENDWCQRAAAAGWHHAVAGNVLVRHARSRSFGHARRIALGQAGMAVLRTRWPRYEDEVGATLFSYPRRVLDWRVRRLFAGATAANAPRPRVLGLAGAAMTDAGAEAWHIEPVAADGWRLLRSDAGGGRTAVAEGTGPAADLLWDWLQRHAIEQLAAGGAPSALAEAARAAGARLGIDWSDDGRIADNPRSFGDPPHA</sequence>
<feature type="domain" description="Glycosyltransferase 2-like" evidence="4">
    <location>
        <begin position="114"/>
        <end position="236"/>
    </location>
</feature>
<dbReference type="STRING" id="1300342.I596_3629"/>
<evidence type="ECO:0000256" key="1">
    <source>
        <dbReference type="ARBA" id="ARBA00006739"/>
    </source>
</evidence>
<dbReference type="AlphaFoldDB" id="A0A160DXY7"/>
<keyword evidence="3 5" id="KW-0808">Transferase</keyword>
<evidence type="ECO:0000313" key="6">
    <source>
        <dbReference type="Proteomes" id="UP000076830"/>
    </source>
</evidence>
<proteinExistence type="inferred from homology"/>
<dbReference type="InterPro" id="IPR029044">
    <property type="entry name" value="Nucleotide-diphossugar_trans"/>
</dbReference>
<evidence type="ECO:0000256" key="3">
    <source>
        <dbReference type="ARBA" id="ARBA00022679"/>
    </source>
</evidence>
<reference evidence="5 6" key="1">
    <citation type="submission" date="2016-04" db="EMBL/GenBank/DDBJ databases">
        <title>Complete genome sequence of Dokdonella koreensis DS-123T.</title>
        <authorList>
            <person name="Kim J.F."/>
            <person name="Lee H."/>
            <person name="Kwak M.-J."/>
        </authorList>
    </citation>
    <scope>NUCLEOTIDE SEQUENCE [LARGE SCALE GENOMIC DNA]</scope>
    <source>
        <strain evidence="5 6">DS-123</strain>
    </source>
</reference>
<dbReference type="RefSeq" id="WP_067650697.1">
    <property type="nucleotide sequence ID" value="NZ_CP015249.1"/>
</dbReference>